<dbReference type="AlphaFoldDB" id="A0A518HIF4"/>
<reference evidence="1 2" key="1">
    <citation type="submission" date="2019-03" db="EMBL/GenBank/DDBJ databases">
        <title>Deep-cultivation of Planctomycetes and their phenomic and genomic characterization uncovers novel biology.</title>
        <authorList>
            <person name="Wiegand S."/>
            <person name="Jogler M."/>
            <person name="Boedeker C."/>
            <person name="Pinto D."/>
            <person name="Vollmers J."/>
            <person name="Rivas-Marin E."/>
            <person name="Kohn T."/>
            <person name="Peeters S.H."/>
            <person name="Heuer A."/>
            <person name="Rast P."/>
            <person name="Oberbeckmann S."/>
            <person name="Bunk B."/>
            <person name="Jeske O."/>
            <person name="Meyerdierks A."/>
            <person name="Storesund J.E."/>
            <person name="Kallscheuer N."/>
            <person name="Luecker S."/>
            <person name="Lage O.M."/>
            <person name="Pohl T."/>
            <person name="Merkel B.J."/>
            <person name="Hornburger P."/>
            <person name="Mueller R.-W."/>
            <person name="Bruemmer F."/>
            <person name="Labrenz M."/>
            <person name="Spormann A.M."/>
            <person name="Op den Camp H."/>
            <person name="Overmann J."/>
            <person name="Amann R."/>
            <person name="Jetten M.S.M."/>
            <person name="Mascher T."/>
            <person name="Medema M.H."/>
            <person name="Devos D.P."/>
            <person name="Kaster A.-K."/>
            <person name="Ovreas L."/>
            <person name="Rohde M."/>
            <person name="Galperin M.Y."/>
            <person name="Jogler C."/>
        </authorList>
    </citation>
    <scope>NUCLEOTIDE SEQUENCE [LARGE SCALE GENOMIC DNA]</scope>
    <source>
        <strain evidence="1 2">Enr13</strain>
    </source>
</reference>
<keyword evidence="2" id="KW-1185">Reference proteome</keyword>
<dbReference type="OrthoDB" id="276165at2"/>
<dbReference type="NCBIfam" id="TIGR02436">
    <property type="entry name" value="four helix bundle protein"/>
    <property type="match status" value="1"/>
</dbReference>
<dbReference type="EMBL" id="CP037423">
    <property type="protein sequence ID" value="QDV40631.1"/>
    <property type="molecule type" value="Genomic_DNA"/>
</dbReference>
<accession>A0A518HIF4</accession>
<dbReference type="PANTHER" id="PTHR38471:SF2">
    <property type="entry name" value="FOUR HELIX BUNDLE PROTEIN"/>
    <property type="match status" value="1"/>
</dbReference>
<proteinExistence type="predicted"/>
<dbReference type="InterPro" id="IPR036583">
    <property type="entry name" value="23S_rRNA_IVS_sf"/>
</dbReference>
<dbReference type="RefSeq" id="WP_145384474.1">
    <property type="nucleotide sequence ID" value="NZ_CP037423.1"/>
</dbReference>
<dbReference type="Gene3D" id="1.20.1440.60">
    <property type="entry name" value="23S rRNA-intervening sequence"/>
    <property type="match status" value="1"/>
</dbReference>
<gene>
    <name evidence="1" type="ORF">Enr13x_04380</name>
</gene>
<dbReference type="PANTHER" id="PTHR38471">
    <property type="entry name" value="FOUR HELIX BUNDLE PROTEIN"/>
    <property type="match status" value="1"/>
</dbReference>
<dbReference type="CDD" id="cd16377">
    <property type="entry name" value="23S_rRNA_IVP_like"/>
    <property type="match status" value="1"/>
</dbReference>
<dbReference type="KEGG" id="snep:Enr13x_04380"/>
<organism evidence="1 2">
    <name type="scientific">Stieleria neptunia</name>
    <dbReference type="NCBI Taxonomy" id="2527979"/>
    <lineage>
        <taxon>Bacteria</taxon>
        <taxon>Pseudomonadati</taxon>
        <taxon>Planctomycetota</taxon>
        <taxon>Planctomycetia</taxon>
        <taxon>Pirellulales</taxon>
        <taxon>Pirellulaceae</taxon>
        <taxon>Stieleria</taxon>
    </lineage>
</organism>
<evidence type="ECO:0000313" key="1">
    <source>
        <dbReference type="EMBL" id="QDV40631.1"/>
    </source>
</evidence>
<dbReference type="InterPro" id="IPR012657">
    <property type="entry name" value="23S_rRNA-intervening_sequence"/>
</dbReference>
<dbReference type="Proteomes" id="UP000319004">
    <property type="component" value="Chromosome"/>
</dbReference>
<evidence type="ECO:0000313" key="2">
    <source>
        <dbReference type="Proteomes" id="UP000319004"/>
    </source>
</evidence>
<sequence>MRDHRNLRAFQLADALVIDLYRATKSFPRDEMFGLTSQLRRAVVSIASNIVEGCARESQPDFVRFLDMAFSSAREVEYQLTVAARLEYLPTDLADSLNRQIVETSKVLYGLIRSLRKSTTD</sequence>
<dbReference type="Pfam" id="PF05635">
    <property type="entry name" value="23S_rRNA_IVP"/>
    <property type="match status" value="1"/>
</dbReference>
<dbReference type="SUPFAM" id="SSF158446">
    <property type="entry name" value="IVS-encoded protein-like"/>
    <property type="match status" value="1"/>
</dbReference>
<name>A0A518HIF4_9BACT</name>
<protein>
    <recommendedName>
        <fullName evidence="3">Four helix bundle protein</fullName>
    </recommendedName>
</protein>
<evidence type="ECO:0008006" key="3">
    <source>
        <dbReference type="Google" id="ProtNLM"/>
    </source>
</evidence>